<feature type="transmembrane region" description="Helical" evidence="12">
    <location>
        <begin position="133"/>
        <end position="155"/>
    </location>
</feature>
<keyword evidence="9" id="KW-0325">Glycoprotein</keyword>
<keyword evidence="3" id="KW-1003">Cell membrane</keyword>
<evidence type="ECO:0000256" key="4">
    <source>
        <dbReference type="ARBA" id="ARBA00022692"/>
    </source>
</evidence>
<comment type="caution">
    <text evidence="14">The sequence shown here is derived from an EMBL/GenBank/DDBJ whole genome shotgun (WGS) entry which is preliminary data.</text>
</comment>
<evidence type="ECO:0000256" key="11">
    <source>
        <dbReference type="RuleBase" id="RU000688"/>
    </source>
</evidence>
<evidence type="ECO:0000256" key="1">
    <source>
        <dbReference type="ARBA" id="ARBA00004651"/>
    </source>
</evidence>
<keyword evidence="4 11" id="KW-0812">Transmembrane</keyword>
<feature type="transmembrane region" description="Helical" evidence="12">
    <location>
        <begin position="92"/>
        <end position="112"/>
    </location>
</feature>
<evidence type="ECO:0000256" key="12">
    <source>
        <dbReference type="SAM" id="Phobius"/>
    </source>
</evidence>
<dbReference type="PRINTS" id="PR00237">
    <property type="entry name" value="GPCRRHODOPSN"/>
</dbReference>
<comment type="subcellular location">
    <subcellularLocation>
        <location evidence="1">Cell membrane</location>
        <topology evidence="1">Multi-pass membrane protein</topology>
    </subcellularLocation>
</comment>
<dbReference type="PANTHER" id="PTHR24248:SF174">
    <property type="entry name" value="TYRAMINE_OCTOPAMINE RECEPTOR"/>
    <property type="match status" value="1"/>
</dbReference>
<dbReference type="PROSITE" id="PS00237">
    <property type="entry name" value="G_PROTEIN_RECEP_F1_1"/>
    <property type="match status" value="1"/>
</dbReference>
<organism evidence="14 15">
    <name type="scientific">Orchesella dallaii</name>
    <dbReference type="NCBI Taxonomy" id="48710"/>
    <lineage>
        <taxon>Eukaryota</taxon>
        <taxon>Metazoa</taxon>
        <taxon>Ecdysozoa</taxon>
        <taxon>Arthropoda</taxon>
        <taxon>Hexapoda</taxon>
        <taxon>Collembola</taxon>
        <taxon>Entomobryomorpha</taxon>
        <taxon>Entomobryoidea</taxon>
        <taxon>Orchesellidae</taxon>
        <taxon>Orchesellinae</taxon>
        <taxon>Orchesella</taxon>
    </lineage>
</organism>
<dbReference type="InterPro" id="IPR000276">
    <property type="entry name" value="GPCR_Rhodpsn"/>
</dbReference>
<gene>
    <name evidence="14" type="ORF">ODALV1_LOCUS16276</name>
</gene>
<comment type="similarity">
    <text evidence="2 11">Belongs to the G-protein coupled receptor 1 family.</text>
</comment>
<keyword evidence="10 11" id="KW-0807">Transducer</keyword>
<evidence type="ECO:0000313" key="14">
    <source>
        <dbReference type="EMBL" id="CAL8114018.1"/>
    </source>
</evidence>
<proteinExistence type="inferred from homology"/>
<evidence type="ECO:0000256" key="8">
    <source>
        <dbReference type="ARBA" id="ARBA00023170"/>
    </source>
</evidence>
<evidence type="ECO:0000256" key="9">
    <source>
        <dbReference type="ARBA" id="ARBA00023180"/>
    </source>
</evidence>
<evidence type="ECO:0000256" key="6">
    <source>
        <dbReference type="ARBA" id="ARBA00023040"/>
    </source>
</evidence>
<keyword evidence="7 12" id="KW-0472">Membrane</keyword>
<evidence type="ECO:0000256" key="7">
    <source>
        <dbReference type="ARBA" id="ARBA00023136"/>
    </source>
</evidence>
<dbReference type="SUPFAM" id="SSF81321">
    <property type="entry name" value="Family A G protein-coupled receptor-like"/>
    <property type="match status" value="1"/>
</dbReference>
<accession>A0ABP1R1S5</accession>
<dbReference type="Pfam" id="PF00001">
    <property type="entry name" value="7tm_1"/>
    <property type="match status" value="1"/>
</dbReference>
<feature type="transmembrane region" description="Helical" evidence="12">
    <location>
        <begin position="53"/>
        <end position="72"/>
    </location>
</feature>
<evidence type="ECO:0000256" key="2">
    <source>
        <dbReference type="ARBA" id="ARBA00010663"/>
    </source>
</evidence>
<evidence type="ECO:0000256" key="5">
    <source>
        <dbReference type="ARBA" id="ARBA00022989"/>
    </source>
</evidence>
<feature type="transmembrane region" description="Helical" evidence="12">
    <location>
        <begin position="16"/>
        <end position="41"/>
    </location>
</feature>
<dbReference type="PROSITE" id="PS50262">
    <property type="entry name" value="G_PROTEIN_RECEP_F1_2"/>
    <property type="match status" value="1"/>
</dbReference>
<evidence type="ECO:0000313" key="15">
    <source>
        <dbReference type="Proteomes" id="UP001642540"/>
    </source>
</evidence>
<reference evidence="14 15" key="1">
    <citation type="submission" date="2024-08" db="EMBL/GenBank/DDBJ databases">
        <authorList>
            <person name="Cucini C."/>
            <person name="Frati F."/>
        </authorList>
    </citation>
    <scope>NUCLEOTIDE SEQUENCE [LARGE SCALE GENOMIC DNA]</scope>
</reference>
<keyword evidence="6 11" id="KW-0297">G-protein coupled receptor</keyword>
<dbReference type="CDD" id="cd14967">
    <property type="entry name" value="7tmA_amine_R-like"/>
    <property type="match status" value="1"/>
</dbReference>
<dbReference type="Gene3D" id="1.20.1070.10">
    <property type="entry name" value="Rhodopsin 7-helix transmembrane proteins"/>
    <property type="match status" value="1"/>
</dbReference>
<protein>
    <recommendedName>
        <fullName evidence="13">G-protein coupled receptors family 1 profile domain-containing protein</fullName>
    </recommendedName>
</protein>
<sequence length="356" mass="41317">MDSDEELREPLETWQVVLILIPLCTITVWIVLSNSFVMLAVLCQRSMRTPPNVYLASLATADFLVGTLILPFNILQIVKNHWMFSEELCKTWLTLDVTLSTLSIFHLIAIAVDRYRAVSDGVTYVLNRTIHDVMSVVICLWILCLWISTPPVLGWGDWNDLKLNEKFICDYSTTFGYVLHSAFGSFIFPMILMIVIYRKIFKKIKQKFIERATVPSIQNSLDRELSETETSGDLLRTNRETKKVKRINNSSRPTSQIQEFMTKKIRFSLTKERRAARTLGIIIGAFMICWVPFCIMYILRPKTGDPPIVIYHLLTWLGYLNSAVNPIIYCIYSKDFKRAFNRLVCRCKRNRNSRVF</sequence>
<dbReference type="InterPro" id="IPR017452">
    <property type="entry name" value="GPCR_Rhodpsn_7TM"/>
</dbReference>
<keyword evidence="5 12" id="KW-1133">Transmembrane helix</keyword>
<dbReference type="EMBL" id="CAXLJM020000049">
    <property type="protein sequence ID" value="CAL8114018.1"/>
    <property type="molecule type" value="Genomic_DNA"/>
</dbReference>
<keyword evidence="15" id="KW-1185">Reference proteome</keyword>
<feature type="transmembrane region" description="Helical" evidence="12">
    <location>
        <begin position="310"/>
        <end position="332"/>
    </location>
</feature>
<evidence type="ECO:0000256" key="10">
    <source>
        <dbReference type="ARBA" id="ARBA00023224"/>
    </source>
</evidence>
<dbReference type="PANTHER" id="PTHR24248">
    <property type="entry name" value="ADRENERGIC RECEPTOR-RELATED G-PROTEIN COUPLED RECEPTOR"/>
    <property type="match status" value="1"/>
</dbReference>
<evidence type="ECO:0000259" key="13">
    <source>
        <dbReference type="PROSITE" id="PS50262"/>
    </source>
</evidence>
<feature type="transmembrane region" description="Helical" evidence="12">
    <location>
        <begin position="275"/>
        <end position="298"/>
    </location>
</feature>
<feature type="domain" description="G-protein coupled receptors family 1 profile" evidence="13">
    <location>
        <begin position="33"/>
        <end position="329"/>
    </location>
</feature>
<dbReference type="Proteomes" id="UP001642540">
    <property type="component" value="Unassembled WGS sequence"/>
</dbReference>
<name>A0ABP1R1S5_9HEXA</name>
<keyword evidence="8 11" id="KW-0675">Receptor</keyword>
<evidence type="ECO:0000256" key="3">
    <source>
        <dbReference type="ARBA" id="ARBA00022475"/>
    </source>
</evidence>
<feature type="transmembrane region" description="Helical" evidence="12">
    <location>
        <begin position="175"/>
        <end position="197"/>
    </location>
</feature>